<feature type="domain" description="Double-GTPase 1" evidence="1">
    <location>
        <begin position="1"/>
        <end position="65"/>
    </location>
</feature>
<dbReference type="AlphaFoldDB" id="I7Z7V7"/>
<evidence type="ECO:0000313" key="3">
    <source>
        <dbReference type="Proteomes" id="UP000003704"/>
    </source>
</evidence>
<comment type="caution">
    <text evidence="2">The sequence shown here is derived from an EMBL/GenBank/DDBJ whole genome shotgun (WGS) entry which is preliminary data.</text>
</comment>
<sequence length="68" mass="7282">MFFGALQNSEELDIDAFGVSIVGGDLTDDPGFKADFLANGDVHASGYVVHGTEEQADVTIPIAWLLRK</sequence>
<proteinExistence type="predicted"/>
<name>I7Z7V7_9GAMM</name>
<dbReference type="Pfam" id="PF19975">
    <property type="entry name" value="DO-GTPase1"/>
    <property type="match status" value="1"/>
</dbReference>
<keyword evidence="3" id="KW-1185">Reference proteome</keyword>
<organism evidence="2 3">
    <name type="scientific">Hydrocarboniphaga effusa AP103</name>
    <dbReference type="NCBI Taxonomy" id="1172194"/>
    <lineage>
        <taxon>Bacteria</taxon>
        <taxon>Pseudomonadati</taxon>
        <taxon>Pseudomonadota</taxon>
        <taxon>Gammaproteobacteria</taxon>
        <taxon>Nevskiales</taxon>
        <taxon>Nevskiaceae</taxon>
        <taxon>Hydrocarboniphaga</taxon>
    </lineage>
</organism>
<dbReference type="EMBL" id="AKGD01000004">
    <property type="protein sequence ID" value="EIT67702.1"/>
    <property type="molecule type" value="Genomic_DNA"/>
</dbReference>
<accession>I7Z7V7</accession>
<gene>
    <name evidence="2" type="ORF">WQQ_41370</name>
</gene>
<reference evidence="2 3" key="1">
    <citation type="journal article" date="2012" name="J. Bacteriol.">
        <title>Genome Sequence of n-Alkane-Degrading Hydrocarboniphaga effusa Strain AP103T (ATCC BAA-332T).</title>
        <authorList>
            <person name="Chang H.K."/>
            <person name="Zylstra G.J."/>
            <person name="Chae J.C."/>
        </authorList>
    </citation>
    <scope>NUCLEOTIDE SEQUENCE [LARGE SCALE GENOMIC DNA]</scope>
    <source>
        <strain evidence="2 3">AP103</strain>
    </source>
</reference>
<dbReference type="Proteomes" id="UP000003704">
    <property type="component" value="Unassembled WGS sequence"/>
</dbReference>
<protein>
    <recommendedName>
        <fullName evidence="1">Double-GTPase 1 domain-containing protein</fullName>
    </recommendedName>
</protein>
<evidence type="ECO:0000259" key="1">
    <source>
        <dbReference type="Pfam" id="PF19975"/>
    </source>
</evidence>
<evidence type="ECO:0000313" key="2">
    <source>
        <dbReference type="EMBL" id="EIT67702.1"/>
    </source>
</evidence>
<dbReference type="InterPro" id="IPR045530">
    <property type="entry name" value="DO-GTPase1"/>
</dbReference>